<comment type="caution">
    <text evidence="2">The sequence shown here is derived from an EMBL/GenBank/DDBJ whole genome shotgun (WGS) entry which is preliminary data.</text>
</comment>
<dbReference type="AlphaFoldDB" id="A0A5J4YRA2"/>
<reference evidence="3" key="1">
    <citation type="journal article" date="2019" name="Nat. Commun.">
        <title>Expansion of phycobilisome linker gene families in mesophilic red algae.</title>
        <authorList>
            <person name="Lee J."/>
            <person name="Kim D."/>
            <person name="Bhattacharya D."/>
            <person name="Yoon H.S."/>
        </authorList>
    </citation>
    <scope>NUCLEOTIDE SEQUENCE [LARGE SCALE GENOMIC DNA]</scope>
    <source>
        <strain evidence="3">CCMP 1328</strain>
    </source>
</reference>
<sequence length="598" mass="67793">MCVGLKSNFPFHARLLFSVRMLQQARKHNIAVPNSYAVAHFVALAKQGRKVTLILILVRMIKERMEKPQDLKPDAYYWLVAHWEHCDRRELRDEAVIEMMRVHQSSTPAVASFLLRFLLREDHAAAATEVWNMLHSPVLSEVTVVNAELLSTGALICAKAGDVRAAEWISTKYKELNVTPDLQTLQILMSVYISAAQFDVAREYMQWIARSDYVLHELKLYEYLRACLKAESTNHSLCDTLLPLSDVLIDTVRLCSDEKKRLMFLRAYLEALSLNISNGRLAESISDVAECALRIFETWKFKDKVLSSYIVSIACRAGNIDVALQAAHAQLDHLRGKEPAASAVVRYFLNRFALEALVEHGIKESRLPAVLALMCKAEGIEPLNASCTAPFFIKYIHSFGRLCRLDICRELFDAFQRDYGGDVAVSNAYMEELGKAGHAADSIAVFESLLDVRNKDTLAPNPQTFALLGKIVLENLPMSRSGNHAPSDAALSLSTVDRMIEHLKDFVGREDKPQVPKQTEKVKKQRTREDMIREILEGDKLKIRKSERKRRARQEAKQQHLQRPTNYLRLVKAKLQHIRQQLRASQARSFSGNNSASP</sequence>
<dbReference type="EMBL" id="VRMN01000007">
    <property type="protein sequence ID" value="KAA8493460.1"/>
    <property type="molecule type" value="Genomic_DNA"/>
</dbReference>
<dbReference type="Gene3D" id="1.25.40.10">
    <property type="entry name" value="Tetratricopeptide repeat domain"/>
    <property type="match status" value="1"/>
</dbReference>
<dbReference type="InterPro" id="IPR011990">
    <property type="entry name" value="TPR-like_helical_dom_sf"/>
</dbReference>
<protein>
    <recommendedName>
        <fullName evidence="4">Pentatricopeptide repeat-containing protein</fullName>
    </recommendedName>
</protein>
<name>A0A5J4YRA2_PORPP</name>
<proteinExistence type="predicted"/>
<evidence type="ECO:0000256" key="1">
    <source>
        <dbReference type="SAM" id="MobiDB-lite"/>
    </source>
</evidence>
<gene>
    <name evidence="2" type="ORF">FVE85_8905</name>
</gene>
<accession>A0A5J4YRA2</accession>
<organism evidence="2 3">
    <name type="scientific">Porphyridium purpureum</name>
    <name type="common">Red alga</name>
    <name type="synonym">Porphyridium cruentum</name>
    <dbReference type="NCBI Taxonomy" id="35688"/>
    <lineage>
        <taxon>Eukaryota</taxon>
        <taxon>Rhodophyta</taxon>
        <taxon>Bangiophyceae</taxon>
        <taxon>Porphyridiales</taxon>
        <taxon>Porphyridiaceae</taxon>
        <taxon>Porphyridium</taxon>
    </lineage>
</organism>
<dbReference type="Proteomes" id="UP000324585">
    <property type="component" value="Unassembled WGS sequence"/>
</dbReference>
<evidence type="ECO:0000313" key="2">
    <source>
        <dbReference type="EMBL" id="KAA8493460.1"/>
    </source>
</evidence>
<feature type="region of interest" description="Disordered" evidence="1">
    <location>
        <begin position="546"/>
        <end position="565"/>
    </location>
</feature>
<evidence type="ECO:0008006" key="4">
    <source>
        <dbReference type="Google" id="ProtNLM"/>
    </source>
</evidence>
<evidence type="ECO:0000313" key="3">
    <source>
        <dbReference type="Proteomes" id="UP000324585"/>
    </source>
</evidence>
<keyword evidence="3" id="KW-1185">Reference proteome</keyword>